<dbReference type="Proteomes" id="UP000752696">
    <property type="component" value="Unassembled WGS sequence"/>
</dbReference>
<gene>
    <name evidence="4" type="ORF">MHI_LOCUS974432</name>
</gene>
<dbReference type="GO" id="GO:0003676">
    <property type="term" value="F:nucleic acid binding"/>
    <property type="evidence" value="ECO:0007669"/>
    <property type="project" value="InterPro"/>
</dbReference>
<dbReference type="OrthoDB" id="10019757at2759"/>
<feature type="domain" description="G-patch" evidence="3">
    <location>
        <begin position="1"/>
        <end position="28"/>
    </location>
</feature>
<evidence type="ECO:0000256" key="1">
    <source>
        <dbReference type="ARBA" id="ARBA00040365"/>
    </source>
</evidence>
<evidence type="ECO:0000256" key="2">
    <source>
        <dbReference type="SAM" id="MobiDB-lite"/>
    </source>
</evidence>
<dbReference type="PANTHER" id="PTHR23149">
    <property type="entry name" value="G PATCH DOMAIN CONTAINING PROTEIN"/>
    <property type="match status" value="1"/>
</dbReference>
<proteinExistence type="predicted"/>
<feature type="non-terminal residue" evidence="4">
    <location>
        <position position="1"/>
    </location>
</feature>
<dbReference type="GO" id="GO:0005730">
    <property type="term" value="C:nucleolus"/>
    <property type="evidence" value="ECO:0007669"/>
    <property type="project" value="TreeGrafter"/>
</dbReference>
<feature type="compositionally biased region" description="Basic residues" evidence="2">
    <location>
        <begin position="300"/>
        <end position="313"/>
    </location>
</feature>
<name>A0A6V7HNJ2_9HYME</name>
<protein>
    <recommendedName>
        <fullName evidence="1">G patch domain-containing protein 4</fullName>
    </recommendedName>
</protein>
<dbReference type="PANTHER" id="PTHR23149:SF9">
    <property type="entry name" value="G PATCH DOMAIN-CONTAINING PROTEIN 4"/>
    <property type="match status" value="1"/>
</dbReference>
<feature type="region of interest" description="Disordered" evidence="2">
    <location>
        <begin position="225"/>
        <end position="317"/>
    </location>
</feature>
<dbReference type="EMBL" id="CAJDYZ010013248">
    <property type="protein sequence ID" value="CAD1480982.1"/>
    <property type="molecule type" value="Genomic_DNA"/>
</dbReference>
<evidence type="ECO:0000259" key="3">
    <source>
        <dbReference type="Pfam" id="PF01585"/>
    </source>
</evidence>
<reference evidence="4" key="1">
    <citation type="submission" date="2020-07" db="EMBL/GenBank/DDBJ databases">
        <authorList>
            <person name="Nazaruddin N."/>
        </authorList>
    </citation>
    <scope>NUCLEOTIDE SEQUENCE</scope>
</reference>
<accession>A0A6V7HNJ2</accession>
<dbReference type="Pfam" id="PF01585">
    <property type="entry name" value="G-patch"/>
    <property type="match status" value="1"/>
</dbReference>
<keyword evidence="5" id="KW-1185">Reference proteome</keyword>
<comment type="caution">
    <text evidence="4">The sequence shown here is derived from an EMBL/GenBank/DDBJ whole genome shotgun (WGS) entry which is preliminary data.</text>
</comment>
<dbReference type="InterPro" id="IPR000467">
    <property type="entry name" value="G_patch_dom"/>
</dbReference>
<evidence type="ECO:0000313" key="4">
    <source>
        <dbReference type="EMBL" id="CAD1480982.1"/>
    </source>
</evidence>
<sequence length="486" mass="56738">KGLGKHENGITEALKPKLKFDTAGLGHKNKEWDNWWEHAFDKAANNIKVVSKTNKVTIFVSKENATNDLKEDLTEKESKYGNFLRSCTLFNGNVLIKDSSNTCKEQDTEKNINDVPLMDEELFKICNGRTNGRIAQQDKYLLSTDSCTNISTKLQNNNTILHNNEYEEINDENIIVTLPENEIRNFYDEYEYVTKNYRKRISYLSDQLNVVCNISDSNETNIHTISKKRLEQENKQKNKKKRKREKGSSMSYDTESFEKDKIDNISNYSTVPPSKSTSKKVIKKNVQNQANDHTENKHIDIKKKKRRKKKFKKEKNEINQHENITNTWEDDDPNNSQAKKFKRSHKTDLDLHLIKNEDIKTEDKFQAEFSGNEVPIKSNNVTWTPVYAVKSVYKPNTDLKKKVDYLNAKIKKKKLSKLRRKEKIELDKITKSLKAVHLNTEESIKEKNIKNELKAITQNIMNVTLDKTESLKKKKRKTKKKEKLNS</sequence>
<dbReference type="AlphaFoldDB" id="A0A6V7HNJ2"/>
<organism evidence="4 5">
    <name type="scientific">Heterotrigona itama</name>
    <dbReference type="NCBI Taxonomy" id="395501"/>
    <lineage>
        <taxon>Eukaryota</taxon>
        <taxon>Metazoa</taxon>
        <taxon>Ecdysozoa</taxon>
        <taxon>Arthropoda</taxon>
        <taxon>Hexapoda</taxon>
        <taxon>Insecta</taxon>
        <taxon>Pterygota</taxon>
        <taxon>Neoptera</taxon>
        <taxon>Endopterygota</taxon>
        <taxon>Hymenoptera</taxon>
        <taxon>Apocrita</taxon>
        <taxon>Aculeata</taxon>
        <taxon>Apoidea</taxon>
        <taxon>Anthophila</taxon>
        <taxon>Apidae</taxon>
        <taxon>Heterotrigona</taxon>
    </lineage>
</organism>
<evidence type="ECO:0000313" key="5">
    <source>
        <dbReference type="Proteomes" id="UP000752696"/>
    </source>
</evidence>
<dbReference type="InterPro" id="IPR050656">
    <property type="entry name" value="PINX1"/>
</dbReference>